<evidence type="ECO:0000256" key="1">
    <source>
        <dbReference type="ARBA" id="ARBA00022603"/>
    </source>
</evidence>
<dbReference type="InParanoid" id="A0A1M6LWQ8"/>
<sequence length="247" mass="27516">MKTPLNEKSSTEDIRQRFDSDVERFSNLDTGQASTIDAPLSMELITQAALAASPSPSRILDLGCGAGNNTLKLLQSLPAGNQAPACDLLDLSAPMLERARERVTAESPASELTTWHGDLREQDLPENSYDIIIAAAVLHHLREDDDWTRTFQKIYALLKPGGSLWVSDLVTQEHPAIHELMWSRYGDYLEDHGGPEYRDSVFAYIEKEDSPRPVTYQLDLMRQVGFTQVDILHKNSTFAAYGGIKPT</sequence>
<reference evidence="4 5" key="1">
    <citation type="submission" date="2016-11" db="EMBL/GenBank/DDBJ databases">
        <authorList>
            <person name="Jaros S."/>
            <person name="Januszkiewicz K."/>
            <person name="Wedrychowicz H."/>
        </authorList>
    </citation>
    <scope>NUCLEOTIDE SEQUENCE [LARGE SCALE GENOMIC DNA]</scope>
    <source>
        <strain evidence="4 5">DSM 18772</strain>
    </source>
</reference>
<dbReference type="EMBL" id="FQYR01000004">
    <property type="protein sequence ID" value="SHJ75591.1"/>
    <property type="molecule type" value="Genomic_DNA"/>
</dbReference>
<gene>
    <name evidence="4" type="ORF">SAMN02745181_2527</name>
</gene>
<evidence type="ECO:0000313" key="5">
    <source>
        <dbReference type="Proteomes" id="UP000184510"/>
    </source>
</evidence>
<name>A0A1M6LWQ8_9BACT</name>
<evidence type="ECO:0000259" key="3">
    <source>
        <dbReference type="Pfam" id="PF13649"/>
    </source>
</evidence>
<dbReference type="FunCoup" id="A0A1M6LWQ8">
    <property type="interactions" value="49"/>
</dbReference>
<evidence type="ECO:0000256" key="2">
    <source>
        <dbReference type="ARBA" id="ARBA00022679"/>
    </source>
</evidence>
<dbReference type="STRING" id="1123071.SAMN02745181_2527"/>
<dbReference type="PANTHER" id="PTHR43861">
    <property type="entry name" value="TRANS-ACONITATE 2-METHYLTRANSFERASE-RELATED"/>
    <property type="match status" value="1"/>
</dbReference>
<dbReference type="Gene3D" id="3.40.50.150">
    <property type="entry name" value="Vaccinia Virus protein VP39"/>
    <property type="match status" value="1"/>
</dbReference>
<dbReference type="CDD" id="cd02440">
    <property type="entry name" value="AdoMet_MTases"/>
    <property type="match status" value="1"/>
</dbReference>
<keyword evidence="1 4" id="KW-0489">Methyltransferase</keyword>
<dbReference type="OrthoDB" id="9791837at2"/>
<organism evidence="4 5">
    <name type="scientific">Rubritalea squalenifaciens DSM 18772</name>
    <dbReference type="NCBI Taxonomy" id="1123071"/>
    <lineage>
        <taxon>Bacteria</taxon>
        <taxon>Pseudomonadati</taxon>
        <taxon>Verrucomicrobiota</taxon>
        <taxon>Verrucomicrobiia</taxon>
        <taxon>Verrucomicrobiales</taxon>
        <taxon>Rubritaleaceae</taxon>
        <taxon>Rubritalea</taxon>
    </lineage>
</organism>
<protein>
    <submittedName>
        <fullName evidence="4">tRNA (Cmo5U34)-methyltransferase</fullName>
    </submittedName>
</protein>
<keyword evidence="2 4" id="KW-0808">Transferase</keyword>
<dbReference type="InterPro" id="IPR041698">
    <property type="entry name" value="Methyltransf_25"/>
</dbReference>
<dbReference type="AlphaFoldDB" id="A0A1M6LWQ8"/>
<keyword evidence="5" id="KW-1185">Reference proteome</keyword>
<dbReference type="GO" id="GO:0032259">
    <property type="term" value="P:methylation"/>
    <property type="evidence" value="ECO:0007669"/>
    <property type="project" value="UniProtKB-KW"/>
</dbReference>
<evidence type="ECO:0000313" key="4">
    <source>
        <dbReference type="EMBL" id="SHJ75591.1"/>
    </source>
</evidence>
<dbReference type="Proteomes" id="UP000184510">
    <property type="component" value="Unassembled WGS sequence"/>
</dbReference>
<dbReference type="PANTHER" id="PTHR43861:SF1">
    <property type="entry name" value="TRANS-ACONITATE 2-METHYLTRANSFERASE"/>
    <property type="match status" value="1"/>
</dbReference>
<proteinExistence type="predicted"/>
<accession>A0A1M6LWQ8</accession>
<dbReference type="RefSeq" id="WP_143184107.1">
    <property type="nucleotide sequence ID" value="NZ_FQYR01000004.1"/>
</dbReference>
<feature type="domain" description="Methyltransferase" evidence="3">
    <location>
        <begin position="59"/>
        <end position="162"/>
    </location>
</feature>
<dbReference type="Pfam" id="PF13649">
    <property type="entry name" value="Methyltransf_25"/>
    <property type="match status" value="1"/>
</dbReference>
<dbReference type="SUPFAM" id="SSF53335">
    <property type="entry name" value="S-adenosyl-L-methionine-dependent methyltransferases"/>
    <property type="match status" value="1"/>
</dbReference>
<dbReference type="GO" id="GO:0008168">
    <property type="term" value="F:methyltransferase activity"/>
    <property type="evidence" value="ECO:0007669"/>
    <property type="project" value="UniProtKB-KW"/>
</dbReference>
<dbReference type="InterPro" id="IPR029063">
    <property type="entry name" value="SAM-dependent_MTases_sf"/>
</dbReference>